<feature type="compositionally biased region" description="Basic and acidic residues" evidence="1">
    <location>
        <begin position="69"/>
        <end position="91"/>
    </location>
</feature>
<dbReference type="Proteomes" id="UP001283361">
    <property type="component" value="Unassembled WGS sequence"/>
</dbReference>
<feature type="compositionally biased region" description="Low complexity" evidence="1">
    <location>
        <begin position="93"/>
        <end position="103"/>
    </location>
</feature>
<evidence type="ECO:0000313" key="3">
    <source>
        <dbReference type="Proteomes" id="UP001283361"/>
    </source>
</evidence>
<feature type="compositionally biased region" description="Basic and acidic residues" evidence="1">
    <location>
        <begin position="105"/>
        <end position="125"/>
    </location>
</feature>
<gene>
    <name evidence="2" type="ORF">RRG08_054166</name>
</gene>
<feature type="region of interest" description="Disordered" evidence="1">
    <location>
        <begin position="46"/>
        <end position="164"/>
    </location>
</feature>
<organism evidence="2 3">
    <name type="scientific">Elysia crispata</name>
    <name type="common">lettuce slug</name>
    <dbReference type="NCBI Taxonomy" id="231223"/>
    <lineage>
        <taxon>Eukaryota</taxon>
        <taxon>Metazoa</taxon>
        <taxon>Spiralia</taxon>
        <taxon>Lophotrochozoa</taxon>
        <taxon>Mollusca</taxon>
        <taxon>Gastropoda</taxon>
        <taxon>Heterobranchia</taxon>
        <taxon>Euthyneura</taxon>
        <taxon>Panpulmonata</taxon>
        <taxon>Sacoglossa</taxon>
        <taxon>Placobranchoidea</taxon>
        <taxon>Plakobranchidae</taxon>
        <taxon>Elysia</taxon>
    </lineage>
</organism>
<feature type="compositionally biased region" description="Basic and acidic residues" evidence="1">
    <location>
        <begin position="136"/>
        <end position="146"/>
    </location>
</feature>
<keyword evidence="3" id="KW-1185">Reference proteome</keyword>
<evidence type="ECO:0000256" key="1">
    <source>
        <dbReference type="SAM" id="MobiDB-lite"/>
    </source>
</evidence>
<sequence length="164" mass="18224">MLIWSDARSFEDKLIKKTVFPCIPVRRKGGKQDRQWILLIHSKKMPGAKDNDVAVETPETTTEPIVAKTVEDVKAKTDAVEANVEDKKETETTESTENTNENASTEEKSESESKSEETTAEKRSVEEEETEEAEEESPKKKAKTDTTEAEESSNGKAETTEAAA</sequence>
<feature type="compositionally biased region" description="Acidic residues" evidence="1">
    <location>
        <begin position="126"/>
        <end position="135"/>
    </location>
</feature>
<dbReference type="EMBL" id="JAWDGP010002797">
    <property type="protein sequence ID" value="KAK3779913.1"/>
    <property type="molecule type" value="Genomic_DNA"/>
</dbReference>
<comment type="caution">
    <text evidence="2">The sequence shown here is derived from an EMBL/GenBank/DDBJ whole genome shotgun (WGS) entry which is preliminary data.</text>
</comment>
<dbReference type="AlphaFoldDB" id="A0AAE1A2W1"/>
<name>A0AAE1A2W1_9GAST</name>
<accession>A0AAE1A2W1</accession>
<protein>
    <submittedName>
        <fullName evidence="2">Uncharacterized protein</fullName>
    </submittedName>
</protein>
<evidence type="ECO:0000313" key="2">
    <source>
        <dbReference type="EMBL" id="KAK3779913.1"/>
    </source>
</evidence>
<proteinExistence type="predicted"/>
<reference evidence="2" key="1">
    <citation type="journal article" date="2023" name="G3 (Bethesda)">
        <title>A reference genome for the long-term kleptoplast-retaining sea slug Elysia crispata morphotype clarki.</title>
        <authorList>
            <person name="Eastman K.E."/>
            <person name="Pendleton A.L."/>
            <person name="Shaikh M.A."/>
            <person name="Suttiyut T."/>
            <person name="Ogas R."/>
            <person name="Tomko P."/>
            <person name="Gavelis G."/>
            <person name="Widhalm J.R."/>
            <person name="Wisecaver J.H."/>
        </authorList>
    </citation>
    <scope>NUCLEOTIDE SEQUENCE</scope>
    <source>
        <strain evidence="2">ECLA1</strain>
    </source>
</reference>